<dbReference type="EC" id="5.3.1.1" evidence="3"/>
<organism evidence="4 5">
    <name type="scientific">Klebsiella pasteurii</name>
    <dbReference type="NCBI Taxonomy" id="2587529"/>
    <lineage>
        <taxon>Bacteria</taxon>
        <taxon>Pseudomonadati</taxon>
        <taxon>Pseudomonadota</taxon>
        <taxon>Gammaproteobacteria</taxon>
        <taxon>Enterobacterales</taxon>
        <taxon>Enterobacteriaceae</taxon>
        <taxon>Klebsiella/Raoultella group</taxon>
        <taxon>Klebsiella</taxon>
    </lineage>
</organism>
<sequence>MISYQGLVRTFPSWKMNKPLSQAMAFCETLAQRLPQVRHPKIQPFIIPPFTAIYPVSQYLQQHQIPCLTGAQNMHEAENGAWTGEISAAMLAETGASLVELGHSERRGAFNESDAAINQKVHRALRHGLRPLICIGDSADEKRWQVSRETVVRQMKIALYGLNEQQVLHTLVAYEPIWAIGEHGTPATPEQAAEIHRALRQALCETFGEEIGRRIPLLYGGSVNRQNAVELLQQDDINGLFIGRAAWDANGYCDIVQRVTEEFILQAQ</sequence>
<dbReference type="PROSITE" id="PS51440">
    <property type="entry name" value="TIM_2"/>
    <property type="match status" value="1"/>
</dbReference>
<reference evidence="4 5" key="1">
    <citation type="submission" date="2023-10" db="EMBL/GenBank/DDBJ databases">
        <title>Fecal carriage and genetic characteristics of carbapenem-resistant Enterobacterales among healthy adults from four provinces of China.</title>
        <authorList>
            <person name="Li Y."/>
            <person name="Zhang R."/>
        </authorList>
    </citation>
    <scope>NUCLEOTIDE SEQUENCE [LARGE SCALE GENOMIC DNA]</scope>
    <source>
        <strain evidence="4 5">HN-157</strain>
    </source>
</reference>
<dbReference type="PANTHER" id="PTHR21139:SF42">
    <property type="entry name" value="TRIOSEPHOSPHATE ISOMERASE"/>
    <property type="match status" value="1"/>
</dbReference>
<dbReference type="Pfam" id="PF00121">
    <property type="entry name" value="TIM"/>
    <property type="match status" value="1"/>
</dbReference>
<dbReference type="NCBIfam" id="NF000722">
    <property type="entry name" value="PRK00042.2-1"/>
    <property type="match status" value="1"/>
</dbReference>
<dbReference type="InterPro" id="IPR000652">
    <property type="entry name" value="Triosephosphate_isomerase"/>
</dbReference>
<comment type="pathway">
    <text evidence="3">Carbohydrate degradation; glycolysis; D-glyceraldehyde 3-phosphate from glycerone phosphate: step 1/1.</text>
</comment>
<comment type="catalytic activity">
    <reaction evidence="3">
        <text>D-glyceraldehyde 3-phosphate = dihydroxyacetone phosphate</text>
        <dbReference type="Rhea" id="RHEA:18585"/>
        <dbReference type="ChEBI" id="CHEBI:57642"/>
        <dbReference type="ChEBI" id="CHEBI:59776"/>
        <dbReference type="EC" id="5.3.1.1"/>
    </reaction>
</comment>
<keyword evidence="2 3" id="KW-0413">Isomerase</keyword>
<dbReference type="AlphaFoldDB" id="A0ABD5HAM7"/>
<keyword evidence="3" id="KW-0324">Glycolysis</keyword>
<evidence type="ECO:0000256" key="3">
    <source>
        <dbReference type="RuleBase" id="RU363013"/>
    </source>
</evidence>
<dbReference type="PANTHER" id="PTHR21139">
    <property type="entry name" value="TRIOSEPHOSPHATE ISOMERASE"/>
    <property type="match status" value="1"/>
</dbReference>
<accession>A0ABD5HAM7</accession>
<dbReference type="RefSeq" id="WP_318087265.1">
    <property type="nucleotide sequence ID" value="NZ_JAWPBP010000005.1"/>
</dbReference>
<dbReference type="GO" id="GO:0005737">
    <property type="term" value="C:cytoplasm"/>
    <property type="evidence" value="ECO:0007669"/>
    <property type="project" value="UniProtKB-SubCell"/>
</dbReference>
<dbReference type="EMBL" id="JAWPBP010000005">
    <property type="protein sequence ID" value="MDW2715689.1"/>
    <property type="molecule type" value="Genomic_DNA"/>
</dbReference>
<dbReference type="Proteomes" id="UP001287436">
    <property type="component" value="Unassembled WGS sequence"/>
</dbReference>
<dbReference type="GO" id="GO:0006096">
    <property type="term" value="P:glycolytic process"/>
    <property type="evidence" value="ECO:0007669"/>
    <property type="project" value="UniProtKB-UniRule"/>
</dbReference>
<evidence type="ECO:0000256" key="1">
    <source>
        <dbReference type="ARBA" id="ARBA00007422"/>
    </source>
</evidence>
<evidence type="ECO:0000313" key="5">
    <source>
        <dbReference type="Proteomes" id="UP001287436"/>
    </source>
</evidence>
<name>A0ABD5HAM7_9ENTR</name>
<comment type="similarity">
    <text evidence="1 3">Belongs to the triosephosphate isomerase family.</text>
</comment>
<comment type="caution">
    <text evidence="4">The sequence shown here is derived from an EMBL/GenBank/DDBJ whole genome shotgun (WGS) entry which is preliminary data.</text>
</comment>
<comment type="subunit">
    <text evidence="3">Homodimer.</text>
</comment>
<evidence type="ECO:0000256" key="2">
    <source>
        <dbReference type="ARBA" id="ARBA00023235"/>
    </source>
</evidence>
<dbReference type="Gene3D" id="3.20.20.70">
    <property type="entry name" value="Aldolase class I"/>
    <property type="match status" value="1"/>
</dbReference>
<proteinExistence type="inferred from homology"/>
<dbReference type="NCBIfam" id="TIGR00419">
    <property type="entry name" value="tim"/>
    <property type="match status" value="1"/>
</dbReference>
<evidence type="ECO:0000313" key="4">
    <source>
        <dbReference type="EMBL" id="MDW2715689.1"/>
    </source>
</evidence>
<comment type="pathway">
    <text evidence="3">Carbohydrate biosynthesis; gluconeogenesis.</text>
</comment>
<dbReference type="CDD" id="cd00311">
    <property type="entry name" value="TIM"/>
    <property type="match status" value="1"/>
</dbReference>
<dbReference type="InterPro" id="IPR035990">
    <property type="entry name" value="TIM_sf"/>
</dbReference>
<gene>
    <name evidence="4" type="ORF">RYZ49_07680</name>
</gene>
<keyword evidence="3" id="KW-0963">Cytoplasm</keyword>
<dbReference type="SUPFAM" id="SSF51351">
    <property type="entry name" value="Triosephosphate isomerase (TIM)"/>
    <property type="match status" value="1"/>
</dbReference>
<dbReference type="InterPro" id="IPR013785">
    <property type="entry name" value="Aldolase_TIM"/>
</dbReference>
<protein>
    <recommendedName>
        <fullName evidence="3">Triosephosphate isomerase</fullName>
        <ecNumber evidence="3">5.3.1.1</ecNumber>
    </recommendedName>
</protein>
<dbReference type="GO" id="GO:0004807">
    <property type="term" value="F:triose-phosphate isomerase activity"/>
    <property type="evidence" value="ECO:0007669"/>
    <property type="project" value="UniProtKB-UniRule"/>
</dbReference>
<dbReference type="GO" id="GO:0006094">
    <property type="term" value="P:gluconeogenesis"/>
    <property type="evidence" value="ECO:0007669"/>
    <property type="project" value="UniProtKB-KW"/>
</dbReference>
<keyword evidence="3" id="KW-0312">Gluconeogenesis</keyword>
<comment type="subcellular location">
    <subcellularLocation>
        <location evidence="3">Cytoplasm</location>
    </subcellularLocation>
</comment>